<name>A0ABQ9Y711_9EUKA</name>
<evidence type="ECO:0000256" key="1">
    <source>
        <dbReference type="SAM" id="Phobius"/>
    </source>
</evidence>
<dbReference type="EMBL" id="JARBJD010000029">
    <property type="protein sequence ID" value="KAK2959454.1"/>
    <property type="molecule type" value="Genomic_DNA"/>
</dbReference>
<keyword evidence="3" id="KW-1185">Reference proteome</keyword>
<protein>
    <submittedName>
        <fullName evidence="2">Uncharacterized protein</fullName>
    </submittedName>
</protein>
<evidence type="ECO:0000313" key="2">
    <source>
        <dbReference type="EMBL" id="KAK2959454.1"/>
    </source>
</evidence>
<evidence type="ECO:0000313" key="3">
    <source>
        <dbReference type="Proteomes" id="UP001281761"/>
    </source>
</evidence>
<gene>
    <name evidence="2" type="ORF">BLNAU_5503</name>
</gene>
<reference evidence="2 3" key="1">
    <citation type="journal article" date="2022" name="bioRxiv">
        <title>Genomics of Preaxostyla Flagellates Illuminates Evolutionary Transitions and the Path Towards Mitochondrial Loss.</title>
        <authorList>
            <person name="Novak L.V.F."/>
            <person name="Treitli S.C."/>
            <person name="Pyrih J."/>
            <person name="Halakuc P."/>
            <person name="Pipaliya S.V."/>
            <person name="Vacek V."/>
            <person name="Brzon O."/>
            <person name="Soukal P."/>
            <person name="Eme L."/>
            <person name="Dacks J.B."/>
            <person name="Karnkowska A."/>
            <person name="Elias M."/>
            <person name="Hampl V."/>
        </authorList>
    </citation>
    <scope>NUCLEOTIDE SEQUENCE [LARGE SCALE GENOMIC DNA]</scope>
    <source>
        <strain evidence="2">NAU3</strain>
        <tissue evidence="2">Gut</tissue>
    </source>
</reference>
<accession>A0ABQ9Y711</accession>
<dbReference type="Proteomes" id="UP001281761">
    <property type="component" value="Unassembled WGS sequence"/>
</dbReference>
<comment type="caution">
    <text evidence="2">The sequence shown here is derived from an EMBL/GenBank/DDBJ whole genome shotgun (WGS) entry which is preliminary data.</text>
</comment>
<feature type="transmembrane region" description="Helical" evidence="1">
    <location>
        <begin position="74"/>
        <end position="94"/>
    </location>
</feature>
<keyword evidence="1" id="KW-0812">Transmembrane</keyword>
<keyword evidence="1" id="KW-1133">Transmembrane helix</keyword>
<proteinExistence type="predicted"/>
<keyword evidence="1" id="KW-0472">Membrane</keyword>
<organism evidence="2 3">
    <name type="scientific">Blattamonas nauphoetae</name>
    <dbReference type="NCBI Taxonomy" id="2049346"/>
    <lineage>
        <taxon>Eukaryota</taxon>
        <taxon>Metamonada</taxon>
        <taxon>Preaxostyla</taxon>
        <taxon>Oxymonadida</taxon>
        <taxon>Blattamonas</taxon>
    </lineage>
</organism>
<sequence>MAVYHVLKRDSSALTHLPSPIFPSSSPHQQYSGLSFLAALTKKLRIVFSEFQTNLPTDLSHLPKYLQFTKDDRFIIITPLFFCYASFVLPLHLLTVNPPIEVDSENIQDLLLFIKDTLPTILTNISTIDILIASLPSDSFPTPQLVSVFDSEMAESLKRLRKGCEEFMSQGWQFVVGVTIQITESHKLSFLSIIVDNPSFTDLILHSFRDPHISEDSMTVSTIVDIVNMLSWPKKTVMITNLVGKLFETIDFVSRPLSESKTLFLLTNFIFYILQPIRNDKEARFEQYPRIRVYVFQPAKPFIIFILHNSDKLILDEEDNTQHENRLCWIHNHINNMELRSDEHDAAFVSELVKWEMRTMVEMENEEHFEIVFQSILSRTWKWNRDKPERQKRREVLLREEGWNDAVELRVVGIEVDASRDLVDLAEKFRIEQTFNADDLW</sequence>